<feature type="transmembrane region" description="Helical" evidence="1">
    <location>
        <begin position="192"/>
        <end position="215"/>
    </location>
</feature>
<dbReference type="PROSITE" id="PS50113">
    <property type="entry name" value="PAC"/>
    <property type="match status" value="1"/>
</dbReference>
<feature type="transmembrane region" description="Helical" evidence="1">
    <location>
        <begin position="6"/>
        <end position="27"/>
    </location>
</feature>
<evidence type="ECO:0000313" key="6">
    <source>
        <dbReference type="Proteomes" id="UP000761574"/>
    </source>
</evidence>
<keyword evidence="1" id="KW-0812">Transmembrane</keyword>
<dbReference type="Gene3D" id="3.30.70.270">
    <property type="match status" value="1"/>
</dbReference>
<dbReference type="CDD" id="cd01949">
    <property type="entry name" value="GGDEF"/>
    <property type="match status" value="1"/>
</dbReference>
<dbReference type="InterPro" id="IPR043128">
    <property type="entry name" value="Rev_trsase/Diguanyl_cyclase"/>
</dbReference>
<feature type="domain" description="GGDEF" evidence="4">
    <location>
        <begin position="373"/>
        <end position="506"/>
    </location>
</feature>
<dbReference type="Proteomes" id="UP000761574">
    <property type="component" value="Unassembled WGS sequence"/>
</dbReference>
<dbReference type="InterPro" id="IPR000700">
    <property type="entry name" value="PAS-assoc_C"/>
</dbReference>
<organism evidence="5 6">
    <name type="scientific">Shewanella algidipiscicola</name>
    <dbReference type="NCBI Taxonomy" id="614070"/>
    <lineage>
        <taxon>Bacteria</taxon>
        <taxon>Pseudomonadati</taxon>
        <taxon>Pseudomonadota</taxon>
        <taxon>Gammaproteobacteria</taxon>
        <taxon>Alteromonadales</taxon>
        <taxon>Shewanellaceae</taxon>
        <taxon>Shewanella</taxon>
    </lineage>
</organism>
<feature type="transmembrane region" description="Helical" evidence="1">
    <location>
        <begin position="120"/>
        <end position="141"/>
    </location>
</feature>
<accession>A0ABQ4PKK7</accession>
<evidence type="ECO:0000259" key="3">
    <source>
        <dbReference type="PROSITE" id="PS50113"/>
    </source>
</evidence>
<dbReference type="EMBL" id="BPFB01000027">
    <property type="protein sequence ID" value="GIU48176.1"/>
    <property type="molecule type" value="Genomic_DNA"/>
</dbReference>
<dbReference type="PANTHER" id="PTHR46663">
    <property type="entry name" value="DIGUANYLATE CYCLASE DGCT-RELATED"/>
    <property type="match status" value="1"/>
</dbReference>
<dbReference type="InterPro" id="IPR000160">
    <property type="entry name" value="GGDEF_dom"/>
</dbReference>
<comment type="caution">
    <text evidence="5">The sequence shown here is derived from an EMBL/GenBank/DDBJ whole genome shotgun (WGS) entry which is preliminary data.</text>
</comment>
<dbReference type="PROSITE" id="PS50112">
    <property type="entry name" value="PAS"/>
    <property type="match status" value="1"/>
</dbReference>
<dbReference type="PROSITE" id="PS50887">
    <property type="entry name" value="GGDEF"/>
    <property type="match status" value="1"/>
</dbReference>
<dbReference type="RefSeq" id="WP_119978901.1">
    <property type="nucleotide sequence ID" value="NZ_BPFB01000027.1"/>
</dbReference>
<dbReference type="InterPro" id="IPR052163">
    <property type="entry name" value="DGC-Regulatory_Protein"/>
</dbReference>
<keyword evidence="1" id="KW-0472">Membrane</keyword>
<feature type="transmembrane region" description="Helical" evidence="1">
    <location>
        <begin position="153"/>
        <end position="172"/>
    </location>
</feature>
<dbReference type="CDD" id="cd00130">
    <property type="entry name" value="PAS"/>
    <property type="match status" value="1"/>
</dbReference>
<dbReference type="NCBIfam" id="TIGR00229">
    <property type="entry name" value="sensory_box"/>
    <property type="match status" value="1"/>
</dbReference>
<dbReference type="Gene3D" id="3.30.450.20">
    <property type="entry name" value="PAS domain"/>
    <property type="match status" value="1"/>
</dbReference>
<reference evidence="5 6" key="1">
    <citation type="submission" date="2021-05" db="EMBL/GenBank/DDBJ databases">
        <title>Molecular characterization for Shewanella algae harboring chromosomal blaOXA-55-like strains isolated from clinical and environment sample.</title>
        <authorList>
            <person name="Ohama Y."/>
            <person name="Aoki K."/>
            <person name="Harada S."/>
            <person name="Moriya K."/>
            <person name="Ishii Y."/>
            <person name="Tateda K."/>
        </authorList>
    </citation>
    <scope>NUCLEOTIDE SEQUENCE [LARGE SCALE GENOMIC DNA]</scope>
    <source>
        <strain evidence="5 6">LMG 23746</strain>
    </source>
</reference>
<keyword evidence="6" id="KW-1185">Reference proteome</keyword>
<feature type="transmembrane region" description="Helical" evidence="1">
    <location>
        <begin position="39"/>
        <end position="57"/>
    </location>
</feature>
<name>A0ABQ4PKK7_9GAMM</name>
<dbReference type="InterPro" id="IPR035965">
    <property type="entry name" value="PAS-like_dom_sf"/>
</dbReference>
<feature type="transmembrane region" description="Helical" evidence="1">
    <location>
        <begin position="93"/>
        <end position="114"/>
    </location>
</feature>
<dbReference type="NCBIfam" id="TIGR00254">
    <property type="entry name" value="GGDEF"/>
    <property type="match status" value="1"/>
</dbReference>
<sequence>MQILDNRTLLVVTALISIGSAVALISLWRAQHQRNGSGFWASGMSCIALASLLLFGRGSLPDFLSIVIANTLSVIGFLLIYRGVRIFTGRAPITLVDFSFPLLTLLLFSYFYYIDNSINFRIAILSFAFVIICAMTVKTLLAERDAPWRTAGYAVAVMCGLFGLSHGIRGVVALFSTSYSEFLDPSVTSSSVLLSGVFIMGGIAISLVLLSYSVLESKLRILSLAVEQSASAIIITDCTGAINYVNPAFVEKTGYSFDELMGQTPRVLQSGEMNPSEYVKLWREITSGHIWRGEFHNRKKNGELFWEIASVAPVKQHDGNISHFVAVKEDITDLKEAKKRIRHLANHDALTGLPTRTLFMQRLNDALLAENSHNGAVLFVDLDGFKAINDSFGHDAGDQLLIAATQRLSYSIRDIDIAARIGGDEFLILCTEIENQASVKLVAERIVNVLKQPFTYGDTEVAISASIGIALYPQHSDNADTLVKMADKAMYQVKRQGKNNYAFATLSSSPSETPPK</sequence>
<evidence type="ECO:0000259" key="4">
    <source>
        <dbReference type="PROSITE" id="PS50887"/>
    </source>
</evidence>
<proteinExistence type="predicted"/>
<feature type="domain" description="PAS" evidence="2">
    <location>
        <begin position="218"/>
        <end position="264"/>
    </location>
</feature>
<gene>
    <name evidence="5" type="ORF">TUM4630_23900</name>
</gene>
<feature type="transmembrane region" description="Helical" evidence="1">
    <location>
        <begin position="63"/>
        <end position="81"/>
    </location>
</feature>
<keyword evidence="1" id="KW-1133">Transmembrane helix</keyword>
<dbReference type="Pfam" id="PF00990">
    <property type="entry name" value="GGDEF"/>
    <property type="match status" value="1"/>
</dbReference>
<dbReference type="SMART" id="SM00091">
    <property type="entry name" value="PAS"/>
    <property type="match status" value="1"/>
</dbReference>
<evidence type="ECO:0000256" key="1">
    <source>
        <dbReference type="SAM" id="Phobius"/>
    </source>
</evidence>
<protein>
    <recommendedName>
        <fullName evidence="7">Diguanylate cyclase</fullName>
    </recommendedName>
</protein>
<dbReference type="SUPFAM" id="SSF55785">
    <property type="entry name" value="PYP-like sensor domain (PAS domain)"/>
    <property type="match status" value="1"/>
</dbReference>
<dbReference type="InterPro" id="IPR001610">
    <property type="entry name" value="PAC"/>
</dbReference>
<feature type="domain" description="PAC" evidence="3">
    <location>
        <begin position="291"/>
        <end position="343"/>
    </location>
</feature>
<dbReference type="InterPro" id="IPR029787">
    <property type="entry name" value="Nucleotide_cyclase"/>
</dbReference>
<evidence type="ECO:0008006" key="7">
    <source>
        <dbReference type="Google" id="ProtNLM"/>
    </source>
</evidence>
<dbReference type="SUPFAM" id="SSF55073">
    <property type="entry name" value="Nucleotide cyclase"/>
    <property type="match status" value="1"/>
</dbReference>
<dbReference type="SMART" id="SM00086">
    <property type="entry name" value="PAC"/>
    <property type="match status" value="1"/>
</dbReference>
<evidence type="ECO:0000313" key="5">
    <source>
        <dbReference type="EMBL" id="GIU48176.1"/>
    </source>
</evidence>
<evidence type="ECO:0000259" key="2">
    <source>
        <dbReference type="PROSITE" id="PS50112"/>
    </source>
</evidence>
<dbReference type="PANTHER" id="PTHR46663:SF3">
    <property type="entry name" value="SLL0267 PROTEIN"/>
    <property type="match status" value="1"/>
</dbReference>
<dbReference type="Pfam" id="PF13426">
    <property type="entry name" value="PAS_9"/>
    <property type="match status" value="1"/>
</dbReference>
<dbReference type="SMART" id="SM00267">
    <property type="entry name" value="GGDEF"/>
    <property type="match status" value="1"/>
</dbReference>
<dbReference type="InterPro" id="IPR000014">
    <property type="entry name" value="PAS"/>
</dbReference>